<evidence type="ECO:0000313" key="1">
    <source>
        <dbReference type="EMBL" id="EIJ38200.1"/>
    </source>
</evidence>
<dbReference type="STRING" id="926559.JoomaDRAFT_1181"/>
<organism evidence="1 2">
    <name type="scientific">Galbibacter orientalis DSM 19592</name>
    <dbReference type="NCBI Taxonomy" id="926559"/>
    <lineage>
        <taxon>Bacteria</taxon>
        <taxon>Pseudomonadati</taxon>
        <taxon>Bacteroidota</taxon>
        <taxon>Flavobacteriia</taxon>
        <taxon>Flavobacteriales</taxon>
        <taxon>Flavobacteriaceae</taxon>
        <taxon>Galbibacter</taxon>
    </lineage>
</organism>
<dbReference type="Proteomes" id="UP000004690">
    <property type="component" value="Unassembled WGS sequence"/>
</dbReference>
<keyword evidence="2" id="KW-1185">Reference proteome</keyword>
<dbReference type="OrthoDB" id="982962at2"/>
<reference evidence="1 2" key="1">
    <citation type="submission" date="2012-02" db="EMBL/GenBank/DDBJ databases">
        <title>Improved High-Quality Draft genome of Joostella marina DSM 19592.</title>
        <authorList>
            <consortium name="US DOE Joint Genome Institute (JGI-PGF)"/>
            <person name="Lucas S."/>
            <person name="Copeland A."/>
            <person name="Lapidus A."/>
            <person name="Bruce D."/>
            <person name="Goodwin L."/>
            <person name="Pitluck S."/>
            <person name="Peters L."/>
            <person name="Chertkov O."/>
            <person name="Ovchinnikova G."/>
            <person name="Kyrpides N."/>
            <person name="Mavromatis K."/>
            <person name="Detter J.C."/>
            <person name="Han C."/>
            <person name="Land M."/>
            <person name="Hauser L."/>
            <person name="Markowitz V."/>
            <person name="Cheng J.-F."/>
            <person name="Hugenholtz P."/>
            <person name="Woyke T."/>
            <person name="Wu D."/>
            <person name="Tindall B."/>
            <person name="Brambilla E."/>
            <person name="Klenk H.-P."/>
            <person name="Eisen J.A."/>
        </authorList>
    </citation>
    <scope>NUCLEOTIDE SEQUENCE [LARGE SCALE GENOMIC DNA]</scope>
    <source>
        <strain evidence="1 2">DSM 19592</strain>
    </source>
</reference>
<dbReference type="RefSeq" id="WP_008611345.1">
    <property type="nucleotide sequence ID" value="NZ_JH651379.1"/>
</dbReference>
<sequence length="91" mass="10654">MKESIVDSVKRYFKSKENNDSVGKSPEGICPNCWGSQEWEGQFYELMRAKDVNPLHDNYNNFIKEFVIQHISGIILDEHTYTCVTCQIKYD</sequence>
<dbReference type="eggNOG" id="ENOG50338VS">
    <property type="taxonomic scope" value="Bacteria"/>
</dbReference>
<dbReference type="AlphaFoldDB" id="I3C3K7"/>
<accession>I3C3K7</accession>
<gene>
    <name evidence="1" type="ORF">JoomaDRAFT_1181</name>
</gene>
<proteinExistence type="predicted"/>
<name>I3C3K7_9FLAO</name>
<evidence type="ECO:0000313" key="2">
    <source>
        <dbReference type="Proteomes" id="UP000004690"/>
    </source>
</evidence>
<dbReference type="HOGENOM" id="CLU_2449208_0_0_10"/>
<dbReference type="EMBL" id="JH651379">
    <property type="protein sequence ID" value="EIJ38200.1"/>
    <property type="molecule type" value="Genomic_DNA"/>
</dbReference>
<protein>
    <submittedName>
        <fullName evidence="1">Uncharacterized protein</fullName>
    </submittedName>
</protein>